<feature type="non-terminal residue" evidence="1">
    <location>
        <position position="1"/>
    </location>
</feature>
<evidence type="ECO:0000313" key="2">
    <source>
        <dbReference type="Proteomes" id="UP000789342"/>
    </source>
</evidence>
<comment type="caution">
    <text evidence="1">The sequence shown here is derived from an EMBL/GenBank/DDBJ whole genome shotgun (WGS) entry which is preliminary data.</text>
</comment>
<organism evidence="1 2">
    <name type="scientific">Acaulospora morrowiae</name>
    <dbReference type="NCBI Taxonomy" id="94023"/>
    <lineage>
        <taxon>Eukaryota</taxon>
        <taxon>Fungi</taxon>
        <taxon>Fungi incertae sedis</taxon>
        <taxon>Mucoromycota</taxon>
        <taxon>Glomeromycotina</taxon>
        <taxon>Glomeromycetes</taxon>
        <taxon>Diversisporales</taxon>
        <taxon>Acaulosporaceae</taxon>
        <taxon>Acaulospora</taxon>
    </lineage>
</organism>
<name>A0A9N9JF29_9GLOM</name>
<evidence type="ECO:0000313" key="1">
    <source>
        <dbReference type="EMBL" id="CAG8778378.1"/>
    </source>
</evidence>
<gene>
    <name evidence="1" type="ORF">AMORRO_LOCUS17104</name>
</gene>
<proteinExistence type="predicted"/>
<protein>
    <submittedName>
        <fullName evidence="1">14658_t:CDS:1</fullName>
    </submittedName>
</protein>
<sequence>ERIKKQIRNRNGKFPKLEECLALWHSHAETAKLSTSDDILK</sequence>
<feature type="non-terminal residue" evidence="1">
    <location>
        <position position="41"/>
    </location>
</feature>
<dbReference type="Proteomes" id="UP000789342">
    <property type="component" value="Unassembled WGS sequence"/>
</dbReference>
<dbReference type="EMBL" id="CAJVPV010050806">
    <property type="protein sequence ID" value="CAG8778378.1"/>
    <property type="molecule type" value="Genomic_DNA"/>
</dbReference>
<accession>A0A9N9JF29</accession>
<keyword evidence="2" id="KW-1185">Reference proteome</keyword>
<dbReference type="AlphaFoldDB" id="A0A9N9JF29"/>
<reference evidence="1" key="1">
    <citation type="submission" date="2021-06" db="EMBL/GenBank/DDBJ databases">
        <authorList>
            <person name="Kallberg Y."/>
            <person name="Tangrot J."/>
            <person name="Rosling A."/>
        </authorList>
    </citation>
    <scope>NUCLEOTIDE SEQUENCE</scope>
    <source>
        <strain evidence="1">CL551</strain>
    </source>
</reference>